<name>A0A7S9J1X0_9GAMM</name>
<organism evidence="1">
    <name type="scientific">Shewanella eurypsychrophilus</name>
    <dbReference type="NCBI Taxonomy" id="2593656"/>
    <lineage>
        <taxon>Bacteria</taxon>
        <taxon>Pseudomonadati</taxon>
        <taxon>Pseudomonadota</taxon>
        <taxon>Gammaproteobacteria</taxon>
        <taxon>Alteromonadales</taxon>
        <taxon>Shewanellaceae</taxon>
        <taxon>Shewanella</taxon>
    </lineage>
</organism>
<sequence>MAKKYRVAPRKCACLQKIIDALEARKNSDEVDELVIEHIDWALIQQNERLIQQSNSISRKTQRVIRSVEKGLPRDA</sequence>
<gene>
    <name evidence="1" type="ORF">FM038_019295</name>
</gene>
<accession>A0A7S9J1X0</accession>
<proteinExistence type="predicted"/>
<dbReference type="EMBL" id="CP045503">
    <property type="protein sequence ID" value="QPG59288.1"/>
    <property type="molecule type" value="Genomic_DNA"/>
</dbReference>
<protein>
    <submittedName>
        <fullName evidence="1">Uncharacterized protein</fullName>
    </submittedName>
</protein>
<reference evidence="1" key="1">
    <citation type="submission" date="2019-10" db="EMBL/GenBank/DDBJ databases">
        <title>Shewanella sp. YLB-07 whole genome sequence.</title>
        <authorList>
            <person name="Yu L."/>
        </authorList>
    </citation>
    <scope>NUCLEOTIDE SEQUENCE [LARGE SCALE GENOMIC DNA]</scope>
    <source>
        <strain evidence="1">YLB-08</strain>
    </source>
</reference>
<evidence type="ECO:0000313" key="1">
    <source>
        <dbReference type="EMBL" id="QPG59288.1"/>
    </source>
</evidence>
<dbReference type="AlphaFoldDB" id="A0A7S9J1X0"/>